<dbReference type="AlphaFoldDB" id="A0A4R2HRP7"/>
<feature type="domain" description="Aminotransferase class I/classII large" evidence="1">
    <location>
        <begin position="4"/>
        <end position="115"/>
    </location>
</feature>
<dbReference type="InterPro" id="IPR015422">
    <property type="entry name" value="PyrdxlP-dep_Trfase_small"/>
</dbReference>
<keyword evidence="3" id="KW-1185">Reference proteome</keyword>
<accession>A0A4R2HRP7</accession>
<protein>
    <recommendedName>
        <fullName evidence="1">Aminotransferase class I/classII large domain-containing protein</fullName>
    </recommendedName>
</protein>
<dbReference type="EMBL" id="SLWN01000003">
    <property type="protein sequence ID" value="TCO33168.1"/>
    <property type="molecule type" value="Genomic_DNA"/>
</dbReference>
<comment type="caution">
    <text evidence="2">The sequence shown here is derived from an EMBL/GenBank/DDBJ whole genome shotgun (WGS) entry which is preliminary data.</text>
</comment>
<proteinExistence type="predicted"/>
<dbReference type="PANTHER" id="PTHR42858:SF1">
    <property type="entry name" value="LD15494P"/>
    <property type="match status" value="1"/>
</dbReference>
<dbReference type="Gene3D" id="3.90.1150.10">
    <property type="entry name" value="Aspartate Aminotransferase, domain 1"/>
    <property type="match status" value="1"/>
</dbReference>
<evidence type="ECO:0000313" key="3">
    <source>
        <dbReference type="Proteomes" id="UP000294508"/>
    </source>
</evidence>
<dbReference type="Proteomes" id="UP000294508">
    <property type="component" value="Unassembled WGS sequence"/>
</dbReference>
<reference evidence="2 3" key="1">
    <citation type="journal article" date="2015" name="Stand. Genomic Sci.">
        <title>Genomic Encyclopedia of Bacterial and Archaeal Type Strains, Phase III: the genomes of soil and plant-associated and newly described type strains.</title>
        <authorList>
            <person name="Whitman W.B."/>
            <person name="Woyke T."/>
            <person name="Klenk H.P."/>
            <person name="Zhou Y."/>
            <person name="Lilburn T.G."/>
            <person name="Beck B.J."/>
            <person name="De Vos P."/>
            <person name="Vandamme P."/>
            <person name="Eisen J.A."/>
            <person name="Garrity G."/>
            <person name="Hugenholtz P."/>
            <person name="Kyrpides N.C."/>
        </authorList>
    </citation>
    <scope>NUCLEOTIDE SEQUENCE [LARGE SCALE GENOMIC DNA]</scope>
    <source>
        <strain evidence="2 3">VKM Ac-2572</strain>
    </source>
</reference>
<dbReference type="Pfam" id="PF00155">
    <property type="entry name" value="Aminotran_1_2"/>
    <property type="match status" value="1"/>
</dbReference>
<organism evidence="2 3">
    <name type="scientific">Kribbella steppae</name>
    <dbReference type="NCBI Taxonomy" id="2512223"/>
    <lineage>
        <taxon>Bacteria</taxon>
        <taxon>Bacillati</taxon>
        <taxon>Actinomycetota</taxon>
        <taxon>Actinomycetes</taxon>
        <taxon>Propionibacteriales</taxon>
        <taxon>Kribbellaceae</taxon>
        <taxon>Kribbella</taxon>
    </lineage>
</organism>
<gene>
    <name evidence="2" type="ORF">EV652_103167</name>
</gene>
<dbReference type="InterPro" id="IPR015424">
    <property type="entry name" value="PyrdxlP-dep_Trfase"/>
</dbReference>
<dbReference type="GO" id="GO:0030170">
    <property type="term" value="F:pyridoxal phosphate binding"/>
    <property type="evidence" value="ECO:0007669"/>
    <property type="project" value="InterPro"/>
</dbReference>
<dbReference type="PANTHER" id="PTHR42858">
    <property type="entry name" value="AMINOTRANSFERASE"/>
    <property type="match status" value="1"/>
</dbReference>
<evidence type="ECO:0000259" key="1">
    <source>
        <dbReference type="Pfam" id="PF00155"/>
    </source>
</evidence>
<dbReference type="InterPro" id="IPR004839">
    <property type="entry name" value="Aminotransferase_I/II_large"/>
</dbReference>
<dbReference type="GO" id="GO:0047536">
    <property type="term" value="F:2-aminoadipate transaminase activity"/>
    <property type="evidence" value="ECO:0007669"/>
    <property type="project" value="TreeGrafter"/>
</dbReference>
<name>A0A4R2HRP7_9ACTN</name>
<evidence type="ECO:0000313" key="2">
    <source>
        <dbReference type="EMBL" id="TCO33168.1"/>
    </source>
</evidence>
<dbReference type="SUPFAM" id="SSF53383">
    <property type="entry name" value="PLP-dependent transferases"/>
    <property type="match status" value="1"/>
</dbReference>
<sequence length="123" mass="13376">MQSSTTTAVIGAAIGRHLRRLATALRDRRETTTRSLAERCPHLTVRAARPGGYHVWTSLPDAVRDDEAVAAALRHAVSVSPGSAYYLPGGPNRHLRLSYVAAASPEEIVRGVERLDQALRQLL</sequence>